<name>A0A165HHX3_XYLHT</name>
<evidence type="ECO:0000256" key="5">
    <source>
        <dbReference type="SAM" id="Coils"/>
    </source>
</evidence>
<dbReference type="EMBL" id="KV407457">
    <property type="protein sequence ID" value="KZF23544.1"/>
    <property type="molecule type" value="Genomic_DNA"/>
</dbReference>
<dbReference type="InterPro" id="IPR011598">
    <property type="entry name" value="bHLH_dom"/>
</dbReference>
<dbReference type="Gene3D" id="4.10.280.10">
    <property type="entry name" value="Helix-loop-helix DNA-binding domain"/>
    <property type="match status" value="1"/>
</dbReference>
<dbReference type="AlphaFoldDB" id="A0A165HHX3"/>
<evidence type="ECO:0000313" key="8">
    <source>
        <dbReference type="EMBL" id="KZF23544.1"/>
    </source>
</evidence>
<keyword evidence="3" id="KW-0804">Transcription</keyword>
<dbReference type="Pfam" id="PF00010">
    <property type="entry name" value="HLH"/>
    <property type="match status" value="1"/>
</dbReference>
<dbReference type="GO" id="GO:0032933">
    <property type="term" value="P:SREBP signaling pathway"/>
    <property type="evidence" value="ECO:0007669"/>
    <property type="project" value="InterPro"/>
</dbReference>
<dbReference type="SUPFAM" id="SSF47459">
    <property type="entry name" value="HLH, helix-loop-helix DNA-binding domain"/>
    <property type="match status" value="1"/>
</dbReference>
<evidence type="ECO:0000256" key="2">
    <source>
        <dbReference type="ARBA" id="ARBA00023015"/>
    </source>
</evidence>
<dbReference type="STRING" id="1328760.A0A165HHX3"/>
<proteinExistence type="predicted"/>
<evidence type="ECO:0000256" key="1">
    <source>
        <dbReference type="ARBA" id="ARBA00004123"/>
    </source>
</evidence>
<feature type="compositionally biased region" description="Polar residues" evidence="6">
    <location>
        <begin position="132"/>
        <end position="147"/>
    </location>
</feature>
<keyword evidence="4" id="KW-0539">Nucleus</keyword>
<dbReference type="OrthoDB" id="2133190at2759"/>
<dbReference type="Proteomes" id="UP000076632">
    <property type="component" value="Unassembled WGS sequence"/>
</dbReference>
<reference evidence="8 9" key="1">
    <citation type="journal article" date="2016" name="Fungal Biol.">
        <title>The genome of Xylona heveae provides a window into fungal endophytism.</title>
        <authorList>
            <person name="Gazis R."/>
            <person name="Kuo A."/>
            <person name="Riley R."/>
            <person name="LaButti K."/>
            <person name="Lipzen A."/>
            <person name="Lin J."/>
            <person name="Amirebrahimi M."/>
            <person name="Hesse C.N."/>
            <person name="Spatafora J.W."/>
            <person name="Henrissat B."/>
            <person name="Hainaut M."/>
            <person name="Grigoriev I.V."/>
            <person name="Hibbett D.S."/>
        </authorList>
    </citation>
    <scope>NUCLEOTIDE SEQUENCE [LARGE SCALE GENOMIC DNA]</scope>
    <source>
        <strain evidence="8 9">TC161</strain>
    </source>
</reference>
<dbReference type="InParanoid" id="A0A165HHX3"/>
<sequence>MSMDPPPNSRRLSNSWTALTAEALAGDNQAQNPFPYGNWEEWMRWDGTAQTVSPKQFNKPSPQQFIKEEHISPVMGRQESPQAQPTTTDQPSAFTQMRSPVDMTALPTMDGSSFTFGEDRNNDAQFQFDDPLSTTSGSTPAQQSSSFYSDPLAWAQVPQNTPTVAGTVSPLTLEQQQHLRNIAFTPYAAAAFQQSPDSATGTRRSSTSSPEPSRNTAASSSTNTPNTNNNRKRKSSADDDNIESPTEAKPAKQPPVKKTAHNMIEKRYRTNLNDKIAALRDSVPSLRVMSRATQGNGDEDDDPEDLEGLTPAHKLNKATVLSKATEYIRHLEKRNKRLSDENVALKVRLNAFEKLAMTGSIGMNPGMGGTPSGLRYPGDPFAESASHAQTGTQGVPQGLIQVPESMRRLHAGQLQQHYTTHQAGYPTYQNMPGQPGDGGNAQGSQGRGGGGLMSKLMVGSLAGLMIMEGFSEKEQRGDQPNGRGLFALPMELLGYGVGQSSMQGILGQRLLGTSSFQGLLPLFKILLVVGALIYVLSPSFFDSKPKHNKKSVTAGLSAAPSLASPLEVRRKAWLTAIQTVWVPRHNFLLEVAALALKMAKLSIRNMIGWRGYALLTGATEEHEIARIKAWEIALDAQLAGGDEEISKSRLILTLMASATLPDTPARLMLRALHIRVLLWEMGSGSGGWNLFDELAAKLARYQWNLARNLQGALANSKFKDVDGTEILPDHLAELLQMAPEEVMTRDVIQRVYNLAWNRATSEGTEGGNDYMDSVVEDFAIRSPLDALSAWSSTSILNKAITTTLGRSTFSVDDIKPGLDRAYQIAPPLSVAQTRALLTKAILEKSDRNENISAVVQAMYSDAAASLSKDNSSLLMDNPTSAHATVDIRVAVCSAMALAHLRNANSSANMPLRATSIFNDLYLHPSKLSLIGFLAAYRLLRIFASHEGLANDTKQGLEHVAGTLRVWIGSDAAKKSGLSKKTRTRIVEECLEVSRKVVGMQESVEEGDAGYASLSEGEDKC</sequence>
<organism evidence="8 9">
    <name type="scientific">Xylona heveae (strain CBS 132557 / TC161)</name>
    <dbReference type="NCBI Taxonomy" id="1328760"/>
    <lineage>
        <taxon>Eukaryota</taxon>
        <taxon>Fungi</taxon>
        <taxon>Dikarya</taxon>
        <taxon>Ascomycota</taxon>
        <taxon>Pezizomycotina</taxon>
        <taxon>Xylonomycetes</taxon>
        <taxon>Xylonales</taxon>
        <taxon>Xylonaceae</taxon>
        <taxon>Xylona</taxon>
    </lineage>
</organism>
<gene>
    <name evidence="8" type="ORF">L228DRAFT_118638</name>
</gene>
<feature type="region of interest" description="Disordered" evidence="6">
    <location>
        <begin position="103"/>
        <end position="147"/>
    </location>
</feature>
<dbReference type="PANTHER" id="PTHR47336:SF2">
    <property type="entry name" value="TRANSCRIPTION FACTOR HMS1-RELATED"/>
    <property type="match status" value="1"/>
</dbReference>
<evidence type="ECO:0000313" key="9">
    <source>
        <dbReference type="Proteomes" id="UP000076632"/>
    </source>
</evidence>
<feature type="region of interest" description="Disordered" evidence="6">
    <location>
        <begin position="192"/>
        <end position="261"/>
    </location>
</feature>
<feature type="domain" description="BHLH" evidence="7">
    <location>
        <begin position="256"/>
        <end position="331"/>
    </location>
</feature>
<keyword evidence="9" id="KW-1185">Reference proteome</keyword>
<dbReference type="RefSeq" id="XP_018189099.1">
    <property type="nucleotide sequence ID" value="XM_018328973.1"/>
</dbReference>
<dbReference type="InterPro" id="IPR052099">
    <property type="entry name" value="Regulatory_TF_Diverse"/>
</dbReference>
<evidence type="ECO:0000256" key="6">
    <source>
        <dbReference type="SAM" id="MobiDB-lite"/>
    </source>
</evidence>
<dbReference type="GO" id="GO:0046983">
    <property type="term" value="F:protein dimerization activity"/>
    <property type="evidence" value="ECO:0007669"/>
    <property type="project" value="InterPro"/>
</dbReference>
<dbReference type="SMART" id="SM00353">
    <property type="entry name" value="HLH"/>
    <property type="match status" value="1"/>
</dbReference>
<keyword evidence="2" id="KW-0805">Transcription regulation</keyword>
<dbReference type="GO" id="GO:0045944">
    <property type="term" value="P:positive regulation of transcription by RNA polymerase II"/>
    <property type="evidence" value="ECO:0007669"/>
    <property type="project" value="InterPro"/>
</dbReference>
<dbReference type="InterPro" id="IPR036638">
    <property type="entry name" value="HLH_DNA-bd_sf"/>
</dbReference>
<dbReference type="GO" id="GO:0016020">
    <property type="term" value="C:membrane"/>
    <property type="evidence" value="ECO:0007669"/>
    <property type="project" value="UniProtKB-ARBA"/>
</dbReference>
<dbReference type="CDD" id="cd11399">
    <property type="entry name" value="bHLHzip_scHMS1_like"/>
    <property type="match status" value="1"/>
</dbReference>
<feature type="compositionally biased region" description="Low complexity" evidence="6">
    <location>
        <begin position="198"/>
        <end position="229"/>
    </location>
</feature>
<keyword evidence="5" id="KW-0175">Coiled coil</keyword>
<feature type="coiled-coil region" evidence="5">
    <location>
        <begin position="321"/>
        <end position="355"/>
    </location>
</feature>
<protein>
    <recommendedName>
        <fullName evidence="7">BHLH domain-containing protein</fullName>
    </recommendedName>
</protein>
<dbReference type="GO" id="GO:0003690">
    <property type="term" value="F:double-stranded DNA binding"/>
    <property type="evidence" value="ECO:0007669"/>
    <property type="project" value="UniProtKB-ARBA"/>
</dbReference>
<dbReference type="OMA" id="RVKTWDI"/>
<accession>A0A165HHX3</accession>
<comment type="subcellular location">
    <subcellularLocation>
        <location evidence="1">Nucleus</location>
    </subcellularLocation>
</comment>
<dbReference type="GO" id="GO:0005634">
    <property type="term" value="C:nucleus"/>
    <property type="evidence" value="ECO:0007669"/>
    <property type="project" value="UniProtKB-SubCell"/>
</dbReference>
<feature type="region of interest" description="Disordered" evidence="6">
    <location>
        <begin position="75"/>
        <end position="94"/>
    </location>
</feature>
<dbReference type="PANTHER" id="PTHR47336">
    <property type="entry name" value="TRANSCRIPTION FACTOR HMS1-RELATED"/>
    <property type="match status" value="1"/>
</dbReference>
<dbReference type="FunFam" id="4.10.280.10:FF:000116">
    <property type="entry name" value="Putative HLH transcription factor"/>
    <property type="match status" value="1"/>
</dbReference>
<dbReference type="Pfam" id="PF09427">
    <property type="entry name" value="DUF2014"/>
    <property type="match status" value="1"/>
</dbReference>
<dbReference type="PROSITE" id="PS50888">
    <property type="entry name" value="BHLH"/>
    <property type="match status" value="1"/>
</dbReference>
<evidence type="ECO:0000259" key="7">
    <source>
        <dbReference type="PROSITE" id="PS50888"/>
    </source>
</evidence>
<evidence type="ECO:0000256" key="4">
    <source>
        <dbReference type="ARBA" id="ARBA00023242"/>
    </source>
</evidence>
<feature type="compositionally biased region" description="Polar residues" evidence="6">
    <location>
        <begin position="79"/>
        <end position="94"/>
    </location>
</feature>
<evidence type="ECO:0000256" key="3">
    <source>
        <dbReference type="ARBA" id="ARBA00023163"/>
    </source>
</evidence>
<dbReference type="InterPro" id="IPR019006">
    <property type="entry name" value="Sre1_C"/>
</dbReference>
<dbReference type="GeneID" id="28894110"/>